<proteinExistence type="predicted"/>
<name>A0A2I0XBA8_9ASPA</name>
<accession>A0A2I0XBA8</accession>
<protein>
    <submittedName>
        <fullName evidence="2">65-kDa microtubule-associated protein 7</fullName>
    </submittedName>
</protein>
<keyword evidence="3" id="KW-1185">Reference proteome</keyword>
<dbReference type="AlphaFoldDB" id="A0A2I0XBA8"/>
<sequence length="132" mass="15140">MLFFYDGVRLVSLLEEYKLSRQQKEEEKKRFRDQKKLQYLLLPKKSNSFKRPTNGCHTNGFMTPAPRRVSVGSATPELLTPRSYSSRQNGYFKEMRRLSTAPLNFVAIPKEDTISSFSSSISCLEPGSPPWG</sequence>
<evidence type="ECO:0000313" key="2">
    <source>
        <dbReference type="EMBL" id="PKU85199.1"/>
    </source>
</evidence>
<gene>
    <name evidence="2" type="primary">MAP65-7</name>
    <name evidence="2" type="ORF">MA16_Dca022283</name>
</gene>
<dbReference type="STRING" id="906689.A0A2I0XBA8"/>
<feature type="compositionally biased region" description="Polar residues" evidence="1">
    <location>
        <begin position="49"/>
        <end position="61"/>
    </location>
</feature>
<dbReference type="EMBL" id="KZ501988">
    <property type="protein sequence ID" value="PKU85199.1"/>
    <property type="molecule type" value="Genomic_DNA"/>
</dbReference>
<organism evidence="2 3">
    <name type="scientific">Dendrobium catenatum</name>
    <dbReference type="NCBI Taxonomy" id="906689"/>
    <lineage>
        <taxon>Eukaryota</taxon>
        <taxon>Viridiplantae</taxon>
        <taxon>Streptophyta</taxon>
        <taxon>Embryophyta</taxon>
        <taxon>Tracheophyta</taxon>
        <taxon>Spermatophyta</taxon>
        <taxon>Magnoliopsida</taxon>
        <taxon>Liliopsida</taxon>
        <taxon>Asparagales</taxon>
        <taxon>Orchidaceae</taxon>
        <taxon>Epidendroideae</taxon>
        <taxon>Malaxideae</taxon>
        <taxon>Dendrobiinae</taxon>
        <taxon>Dendrobium</taxon>
    </lineage>
</organism>
<evidence type="ECO:0000256" key="1">
    <source>
        <dbReference type="SAM" id="MobiDB-lite"/>
    </source>
</evidence>
<reference evidence="2 3" key="2">
    <citation type="journal article" date="2017" name="Nature">
        <title>The Apostasia genome and the evolution of orchids.</title>
        <authorList>
            <person name="Zhang G.Q."/>
            <person name="Liu K.W."/>
            <person name="Li Z."/>
            <person name="Lohaus R."/>
            <person name="Hsiao Y.Y."/>
            <person name="Niu S.C."/>
            <person name="Wang J.Y."/>
            <person name="Lin Y.C."/>
            <person name="Xu Q."/>
            <person name="Chen L.J."/>
            <person name="Yoshida K."/>
            <person name="Fujiwara S."/>
            <person name="Wang Z.W."/>
            <person name="Zhang Y.Q."/>
            <person name="Mitsuda N."/>
            <person name="Wang M."/>
            <person name="Liu G.H."/>
            <person name="Pecoraro L."/>
            <person name="Huang H.X."/>
            <person name="Xiao X.J."/>
            <person name="Lin M."/>
            <person name="Wu X.Y."/>
            <person name="Wu W.L."/>
            <person name="Chen Y.Y."/>
            <person name="Chang S.B."/>
            <person name="Sakamoto S."/>
            <person name="Ohme-Takagi M."/>
            <person name="Yagi M."/>
            <person name="Zeng S.J."/>
            <person name="Shen C.Y."/>
            <person name="Yeh C.M."/>
            <person name="Luo Y.B."/>
            <person name="Tsai W.C."/>
            <person name="Van de Peer Y."/>
            <person name="Liu Z.J."/>
        </authorList>
    </citation>
    <scope>NUCLEOTIDE SEQUENCE [LARGE SCALE GENOMIC DNA]</scope>
    <source>
        <tissue evidence="2">The whole plant</tissue>
    </source>
</reference>
<feature type="region of interest" description="Disordered" evidence="1">
    <location>
        <begin position="46"/>
        <end position="67"/>
    </location>
</feature>
<dbReference type="Proteomes" id="UP000233837">
    <property type="component" value="Unassembled WGS sequence"/>
</dbReference>
<evidence type="ECO:0000313" key="3">
    <source>
        <dbReference type="Proteomes" id="UP000233837"/>
    </source>
</evidence>
<reference evidence="2 3" key="1">
    <citation type="journal article" date="2016" name="Sci. Rep.">
        <title>The Dendrobium catenatum Lindl. genome sequence provides insights into polysaccharide synthase, floral development and adaptive evolution.</title>
        <authorList>
            <person name="Zhang G.Q."/>
            <person name="Xu Q."/>
            <person name="Bian C."/>
            <person name="Tsai W.C."/>
            <person name="Yeh C.M."/>
            <person name="Liu K.W."/>
            <person name="Yoshida K."/>
            <person name="Zhang L.S."/>
            <person name="Chang S.B."/>
            <person name="Chen F."/>
            <person name="Shi Y."/>
            <person name="Su Y.Y."/>
            <person name="Zhang Y.Q."/>
            <person name="Chen L.J."/>
            <person name="Yin Y."/>
            <person name="Lin M."/>
            <person name="Huang H."/>
            <person name="Deng H."/>
            <person name="Wang Z.W."/>
            <person name="Zhu S.L."/>
            <person name="Zhao X."/>
            <person name="Deng C."/>
            <person name="Niu S.C."/>
            <person name="Huang J."/>
            <person name="Wang M."/>
            <person name="Liu G.H."/>
            <person name="Yang H.J."/>
            <person name="Xiao X.J."/>
            <person name="Hsiao Y.Y."/>
            <person name="Wu W.L."/>
            <person name="Chen Y.Y."/>
            <person name="Mitsuda N."/>
            <person name="Ohme-Takagi M."/>
            <person name="Luo Y.B."/>
            <person name="Van de Peer Y."/>
            <person name="Liu Z.J."/>
        </authorList>
    </citation>
    <scope>NUCLEOTIDE SEQUENCE [LARGE SCALE GENOMIC DNA]</scope>
    <source>
        <tissue evidence="2">The whole plant</tissue>
    </source>
</reference>